<proteinExistence type="predicted"/>
<accession>A0A9X8P635</accession>
<name>A0A9X8P635_9GAMM</name>
<gene>
    <name evidence="1" type="ORF">CLR69_08895</name>
</gene>
<evidence type="ECO:0000313" key="2">
    <source>
        <dbReference type="Proteomes" id="UP001138460"/>
    </source>
</evidence>
<protein>
    <submittedName>
        <fullName evidence="1">Uncharacterized protein</fullName>
    </submittedName>
</protein>
<comment type="caution">
    <text evidence="1">The sequence shown here is derived from an EMBL/GenBank/DDBJ whole genome shotgun (WGS) entry which is preliminary data.</text>
</comment>
<sequence>MVARSGRRCAAFDLGGFGAASSRDITPMRQTIRASSPHELAHAVSCWEACFPTHGRRAATFLAPDVRPAFSPNTVGRIDGAIRWGESRTKEAP</sequence>
<dbReference type="Proteomes" id="UP001138460">
    <property type="component" value="Unassembled WGS sequence"/>
</dbReference>
<reference evidence="1 2" key="1">
    <citation type="journal article" date="2018" name="Syst. Appl. Microbiol.">
        <title>Pectobacterium zantedeschiae sp. nov. a new species of a soft rot pathogen isolated from Calla lily (Zantedeschia spp.).</title>
        <authorList>
            <person name="Waleron M."/>
            <person name="Misztak A."/>
            <person name="Waleron M."/>
            <person name="Franczuk M."/>
            <person name="Jonca J."/>
            <person name="Wielgomas B."/>
            <person name="Mikicinski A."/>
            <person name="Popovic T."/>
            <person name="Waleron K."/>
        </authorList>
    </citation>
    <scope>NUCLEOTIDE SEQUENCE [LARGE SCALE GENOMIC DNA]</scope>
    <source>
        <strain evidence="1 2">9M</strain>
    </source>
</reference>
<dbReference type="EMBL" id="NWTM01000001">
    <property type="protein sequence ID" value="RYC45088.1"/>
    <property type="molecule type" value="Genomic_DNA"/>
</dbReference>
<keyword evidence="2" id="KW-1185">Reference proteome</keyword>
<dbReference type="OrthoDB" id="6626588at2"/>
<evidence type="ECO:0000313" key="1">
    <source>
        <dbReference type="EMBL" id="RYC45088.1"/>
    </source>
</evidence>
<organism evidence="1 2">
    <name type="scientific">Pectobacterium zantedeschiae</name>
    <dbReference type="NCBI Taxonomy" id="2034769"/>
    <lineage>
        <taxon>Bacteria</taxon>
        <taxon>Pseudomonadati</taxon>
        <taxon>Pseudomonadota</taxon>
        <taxon>Gammaproteobacteria</taxon>
        <taxon>Enterobacterales</taxon>
        <taxon>Pectobacteriaceae</taxon>
        <taxon>Pectobacterium</taxon>
    </lineage>
</organism>
<dbReference type="AlphaFoldDB" id="A0A9X8P635"/>